<reference evidence="4" key="1">
    <citation type="submission" date="2022-10" db="EMBL/GenBank/DDBJ databases">
        <title>The complete genomes of actinobacterial strains from the NBC collection.</title>
        <authorList>
            <person name="Joergensen T.S."/>
            <person name="Alvarez Arevalo M."/>
            <person name="Sterndorff E.B."/>
            <person name="Faurdal D."/>
            <person name="Vuksanovic O."/>
            <person name="Mourched A.-S."/>
            <person name="Charusanti P."/>
            <person name="Shaw S."/>
            <person name="Blin K."/>
            <person name="Weber T."/>
        </authorList>
    </citation>
    <scope>NUCLEOTIDE SEQUENCE</scope>
    <source>
        <strain evidence="4">NBC_00256</strain>
    </source>
</reference>
<organism evidence="4 5">
    <name type="scientific">Micromonospora globbae</name>
    <dbReference type="NCBI Taxonomy" id="1894969"/>
    <lineage>
        <taxon>Bacteria</taxon>
        <taxon>Bacillati</taxon>
        <taxon>Actinomycetota</taxon>
        <taxon>Actinomycetes</taxon>
        <taxon>Micromonosporales</taxon>
        <taxon>Micromonosporaceae</taxon>
        <taxon>Micromonospora</taxon>
    </lineage>
</organism>
<evidence type="ECO:0000313" key="5">
    <source>
        <dbReference type="Proteomes" id="UP001432190"/>
    </source>
</evidence>
<dbReference type="Proteomes" id="UP001432190">
    <property type="component" value="Chromosome"/>
</dbReference>
<dbReference type="PIRSF" id="PIRSF017494">
    <property type="entry name" value="Thiaz_red"/>
    <property type="match status" value="1"/>
</dbReference>
<evidence type="ECO:0000259" key="3">
    <source>
        <dbReference type="Pfam" id="PF21390"/>
    </source>
</evidence>
<dbReference type="NCBIfam" id="TIGR01761">
    <property type="entry name" value="thiaz-red"/>
    <property type="match status" value="1"/>
</dbReference>
<dbReference type="InterPro" id="IPR048655">
    <property type="entry name" value="Irp3-like_C"/>
</dbReference>
<dbReference type="SUPFAM" id="SSF51735">
    <property type="entry name" value="NAD(P)-binding Rossmann-fold domains"/>
    <property type="match status" value="1"/>
</dbReference>
<keyword evidence="5" id="KW-1185">Reference proteome</keyword>
<dbReference type="InterPro" id="IPR010091">
    <property type="entry name" value="Thiazolinyl_imide_reductase"/>
</dbReference>
<dbReference type="InterPro" id="IPR000683">
    <property type="entry name" value="Gfo/Idh/MocA-like_OxRdtase_N"/>
</dbReference>
<proteinExistence type="predicted"/>
<dbReference type="Pfam" id="PF01408">
    <property type="entry name" value="GFO_IDH_MocA"/>
    <property type="match status" value="1"/>
</dbReference>
<protein>
    <submittedName>
        <fullName evidence="4">Gfo/Idh/MocA family oxidoreductase</fullName>
    </submittedName>
</protein>
<feature type="domain" description="Gfo/Idh/MocA-like oxidoreductase N-terminal" evidence="2">
    <location>
        <begin position="4"/>
        <end position="120"/>
    </location>
</feature>
<sequence length="410" mass="44228">MRPRVLVAGTKFGQVYLQAFRQPDFPFELAGILAAGSERSVACARHYGVPLWTDVTQVPDDVRLACVVIRGGLLGGPGGEVARALMERGMHVLQEHPLHHDELVECLRTANRAGVVYHLNSFYVHTAPVRRFLAAARALLARQPARYVDAACGFQVAYALLDILGQALGGVRPWGLAPPVELPEQVRRLSRVDVPFRSLDGVLAGVPLTLRVQNQMDPADPDNYAHLLHRVTIGTEAGNLTLVSTHGPTVWSPRPDFPQQVQDRGVGRPHFAGGDAAEPDHLDVPSAQPLDDPTAPSYRTVFREVWPAGVGHALGNLYRAALAGEKPARHGQYHLTLCQLWQDITARLGPPDLVHSVPPRMLVPSDVAELADAAERAVPPPDAAEPVLPTPRVDAAPAARADAAPIGVRP</sequence>
<dbReference type="PANTHER" id="PTHR43377">
    <property type="entry name" value="BILIVERDIN REDUCTASE A"/>
    <property type="match status" value="1"/>
</dbReference>
<feature type="domain" description="Thiazolinyl imine reductase-like C-terminal" evidence="3">
    <location>
        <begin position="145"/>
        <end position="252"/>
    </location>
</feature>
<accession>A0ABZ1SCB3</accession>
<evidence type="ECO:0000256" key="1">
    <source>
        <dbReference type="SAM" id="MobiDB-lite"/>
    </source>
</evidence>
<evidence type="ECO:0000313" key="4">
    <source>
        <dbReference type="EMBL" id="WUP51464.1"/>
    </source>
</evidence>
<dbReference type="InterPro" id="IPR036291">
    <property type="entry name" value="NAD(P)-bd_dom_sf"/>
</dbReference>
<dbReference type="EMBL" id="CP108084">
    <property type="protein sequence ID" value="WUP51464.1"/>
    <property type="molecule type" value="Genomic_DNA"/>
</dbReference>
<feature type="region of interest" description="Disordered" evidence="1">
    <location>
        <begin position="268"/>
        <end position="294"/>
    </location>
</feature>
<dbReference type="Gene3D" id="3.30.360.10">
    <property type="entry name" value="Dihydrodipicolinate Reductase, domain 2"/>
    <property type="match status" value="1"/>
</dbReference>
<evidence type="ECO:0000259" key="2">
    <source>
        <dbReference type="Pfam" id="PF01408"/>
    </source>
</evidence>
<dbReference type="InterPro" id="IPR051450">
    <property type="entry name" value="Gfo/Idh/MocA_Oxidoreductases"/>
</dbReference>
<dbReference type="RefSeq" id="WP_328852714.1">
    <property type="nucleotide sequence ID" value="NZ_CP108084.1"/>
</dbReference>
<name>A0ABZ1SCB3_9ACTN</name>
<dbReference type="PANTHER" id="PTHR43377:SF1">
    <property type="entry name" value="BILIVERDIN REDUCTASE A"/>
    <property type="match status" value="1"/>
</dbReference>
<gene>
    <name evidence="4" type="ORF">OG994_08175</name>
</gene>
<dbReference type="Pfam" id="PF21390">
    <property type="entry name" value="Irp3-like_C"/>
    <property type="match status" value="1"/>
</dbReference>
<dbReference type="Gene3D" id="3.40.50.720">
    <property type="entry name" value="NAD(P)-binding Rossmann-like Domain"/>
    <property type="match status" value="1"/>
</dbReference>